<dbReference type="InterPro" id="IPR001680">
    <property type="entry name" value="WD40_rpt"/>
</dbReference>
<keyword evidence="10" id="KW-1185">Reference proteome</keyword>
<protein>
    <recommendedName>
        <fullName evidence="8">DUF7869 domain-containing protein</fullName>
    </recommendedName>
</protein>
<dbReference type="Pfam" id="PF25273">
    <property type="entry name" value="DUF7869"/>
    <property type="match status" value="1"/>
</dbReference>
<dbReference type="PANTHER" id="PTHR19879:SF1">
    <property type="entry name" value="CANNONBALL-RELATED"/>
    <property type="match status" value="1"/>
</dbReference>
<dbReference type="EMBL" id="CAKJTU040000007">
    <property type="protein sequence ID" value="CAH1183123.1"/>
    <property type="molecule type" value="Genomic_DNA"/>
</dbReference>
<dbReference type="InterPro" id="IPR019775">
    <property type="entry name" value="WD40_repeat_CS"/>
</dbReference>
<dbReference type="Gene3D" id="1.25.40.500">
    <property type="entry name" value="TFIID subunit TAF5, NTD2 domain"/>
    <property type="match status" value="1"/>
</dbReference>
<evidence type="ECO:0000256" key="4">
    <source>
        <dbReference type="ARBA" id="ARBA00022737"/>
    </source>
</evidence>
<dbReference type="Proteomes" id="UP001152799">
    <property type="component" value="Unassembled WGS sequence"/>
</dbReference>
<feature type="compositionally biased region" description="Basic and acidic residues" evidence="7">
    <location>
        <begin position="192"/>
        <end position="201"/>
    </location>
</feature>
<evidence type="ECO:0000256" key="3">
    <source>
        <dbReference type="ARBA" id="ARBA00022574"/>
    </source>
</evidence>
<accession>A0A9P0GXY0</accession>
<comment type="subcellular location">
    <subcellularLocation>
        <location evidence="1">Nucleus</location>
    </subcellularLocation>
</comment>
<name>A0A9P0GXY0_9CUCU</name>
<evidence type="ECO:0000256" key="1">
    <source>
        <dbReference type="ARBA" id="ARBA00004123"/>
    </source>
</evidence>
<dbReference type="PANTHER" id="PTHR19879">
    <property type="entry name" value="TRANSCRIPTION INITIATION FACTOR TFIID"/>
    <property type="match status" value="1"/>
</dbReference>
<feature type="region of interest" description="Disordered" evidence="7">
    <location>
        <begin position="87"/>
        <end position="158"/>
    </location>
</feature>
<dbReference type="AlphaFoldDB" id="A0A9P0GXY0"/>
<dbReference type="SMART" id="SM00320">
    <property type="entry name" value="WD40"/>
    <property type="match status" value="4"/>
</dbReference>
<proteinExistence type="inferred from homology"/>
<dbReference type="InterPro" id="IPR036322">
    <property type="entry name" value="WD40_repeat_dom_sf"/>
</dbReference>
<evidence type="ECO:0000256" key="5">
    <source>
        <dbReference type="ARBA" id="ARBA00023242"/>
    </source>
</evidence>
<dbReference type="InterPro" id="IPR057191">
    <property type="entry name" value="DUF7869"/>
</dbReference>
<evidence type="ECO:0000259" key="8">
    <source>
        <dbReference type="Pfam" id="PF25273"/>
    </source>
</evidence>
<dbReference type="GO" id="GO:0005669">
    <property type="term" value="C:transcription factor TFIID complex"/>
    <property type="evidence" value="ECO:0007669"/>
    <property type="project" value="TreeGrafter"/>
</dbReference>
<feature type="repeat" description="WD" evidence="6">
    <location>
        <begin position="1082"/>
        <end position="1123"/>
    </location>
</feature>
<comment type="caution">
    <text evidence="9">The sequence shown here is derived from an EMBL/GenBank/DDBJ whole genome shotgun (WGS) entry which is preliminary data.</text>
</comment>
<evidence type="ECO:0000313" key="10">
    <source>
        <dbReference type="Proteomes" id="UP001152799"/>
    </source>
</evidence>
<evidence type="ECO:0000256" key="6">
    <source>
        <dbReference type="PROSITE-ProRule" id="PRU00221"/>
    </source>
</evidence>
<evidence type="ECO:0000256" key="2">
    <source>
        <dbReference type="ARBA" id="ARBA00009435"/>
    </source>
</evidence>
<sequence length="1213" mass="138581">MQYYNSTESTPTNINELPLMPYIKYETTSYFNSSIENASDKEVALKRLQNFCNGPMTVIEDTEKKLVNEYDISEEDNTEFDIEALYSPCDDSDADKNYQPSGSSSESEKEEETQKRSNKKRKILSELVRIDASENVEDEGNVNNNSSGGNRDKENETTKRFSMIEKSYQLESTENNMPGTSGTSTKKKKCRRTEQEKVEHGKLKHPMRNLCSGKCKRDCTKLSDEDRNKIWDHYWNLNYTSRRKWLSKHVSLVSVKRRILSASRNRSESRRFSLPLADSKDVQVCRLTFLNTLGYTNDSVITELVRAIKKKPCGEMVKECRGNHKKAIDPTFIKAHIESFHPFVSHYRRKNAPLRRYLSRELTIDKLYNDFNEKNPNTCKVETYRKVLKDMNISMCPPKSDVCEECETMENDDDDQVRQKLHTHKLRAAKATSQYKKDAEEASTSENATLKRTFSMDLQKVMLLPIMPACKSSFFISRLVIFNETFATLNKESRKKSYCVLWHEALAGRKAEAIADSILKLMNQERDATEFLFWADNCTAQNKNWVLFTTLVNAVNLPTGPNKITIRYLTKGHTHMSADGIHGNIERKIGRKRTITDFQELVEVIQACRKNVDVLQLTEFHLWQNKKRITRKPDDPLKGFLIAALYIMDDGKRENNKTKKPRSENVKIVLSTYLHRRQFPSPKPMLISKLTALKNMNLNTRIRRQNSIVYNFISDCEPLQTEYSFVFQQFTLWLKDQIRKSPQCQDLEILVGPLFCHFYFDIRSSGKTHEAVSSSNSFFKAHIDKVDQTKCNDIVKGILRAVSAASENIILNGSDCPSFDELKEKFRSSKIRVHLKPESLTLLKNFVAASLHIESDILILQSLKSWFDFHIISKSCNGFDSQLVTAEDIMTHVDSVTFAMLQDLKDQLHPYINFDDKENAVEDSVTSTDEKILPLLTDGNSQPKNQNKNVLEKLNNIIDKARKVPPSFCNMRIMNSKSFVTCGLLRRRANLVIFAENNVLRVCPSQVLSLVAETNELQVFPSQVLSDSVYDIEKLDHIRFIDHSKQIYSIALCPRNDIICTGSADCSICVYSLSQLKFLGRLSGHSGTVYCVAISDNLKYIASGSHDTTVRLWDLKTGKLLRLFAGHIEAVICIHFHPNSLYLASGSADKNVRMWCINSGSSVRMLHASKKDVYAVAFSPNGLLIACASDDKKLFIYCGVITLKSCVAGPFLV</sequence>
<feature type="domain" description="DUF7869" evidence="8">
    <location>
        <begin position="532"/>
        <end position="630"/>
    </location>
</feature>
<evidence type="ECO:0000313" key="9">
    <source>
        <dbReference type="EMBL" id="CAH1183123.1"/>
    </source>
</evidence>
<evidence type="ECO:0000256" key="7">
    <source>
        <dbReference type="SAM" id="MobiDB-lite"/>
    </source>
</evidence>
<dbReference type="OrthoDB" id="10266330at2759"/>
<dbReference type="PROSITE" id="PS50294">
    <property type="entry name" value="WD_REPEATS_REGION"/>
    <property type="match status" value="2"/>
</dbReference>
<dbReference type="InterPro" id="IPR037264">
    <property type="entry name" value="TFIID_NTD2_sf"/>
</dbReference>
<dbReference type="Pfam" id="PF00400">
    <property type="entry name" value="WD40"/>
    <property type="match status" value="4"/>
</dbReference>
<keyword evidence="3 6" id="KW-0853">WD repeat</keyword>
<dbReference type="InterPro" id="IPR015943">
    <property type="entry name" value="WD40/YVTN_repeat-like_dom_sf"/>
</dbReference>
<dbReference type="SUPFAM" id="SSF160897">
    <property type="entry name" value="Taf5 N-terminal domain-like"/>
    <property type="match status" value="1"/>
</dbReference>
<keyword evidence="4" id="KW-0677">Repeat</keyword>
<dbReference type="Gene3D" id="2.130.10.10">
    <property type="entry name" value="YVTN repeat-like/Quinoprotein amine dehydrogenase"/>
    <property type="match status" value="1"/>
</dbReference>
<dbReference type="SUPFAM" id="SSF50978">
    <property type="entry name" value="WD40 repeat-like"/>
    <property type="match status" value="1"/>
</dbReference>
<dbReference type="PROSITE" id="PS00678">
    <property type="entry name" value="WD_REPEATS_1"/>
    <property type="match status" value="1"/>
</dbReference>
<dbReference type="CDD" id="cd00200">
    <property type="entry name" value="WD40"/>
    <property type="match status" value="1"/>
</dbReference>
<comment type="similarity">
    <text evidence="2">Belongs to the WD repeat TAF5 family.</text>
</comment>
<dbReference type="PROSITE" id="PS50082">
    <property type="entry name" value="WD_REPEATS_2"/>
    <property type="match status" value="2"/>
</dbReference>
<dbReference type="GO" id="GO:0016251">
    <property type="term" value="F:RNA polymerase II general transcription initiation factor activity"/>
    <property type="evidence" value="ECO:0007669"/>
    <property type="project" value="TreeGrafter"/>
</dbReference>
<gene>
    <name evidence="9" type="ORF">CEUTPL_LOCUS14569</name>
</gene>
<reference evidence="9" key="1">
    <citation type="submission" date="2022-01" db="EMBL/GenBank/DDBJ databases">
        <authorList>
            <person name="King R."/>
        </authorList>
    </citation>
    <scope>NUCLEOTIDE SEQUENCE</scope>
</reference>
<feature type="region of interest" description="Disordered" evidence="7">
    <location>
        <begin position="172"/>
        <end position="202"/>
    </location>
</feature>
<keyword evidence="5" id="KW-0539">Nucleus</keyword>
<dbReference type="GO" id="GO:0006367">
    <property type="term" value="P:transcription initiation at RNA polymerase II promoter"/>
    <property type="evidence" value="ECO:0007669"/>
    <property type="project" value="TreeGrafter"/>
</dbReference>
<organism evidence="9 10">
    <name type="scientific">Ceutorhynchus assimilis</name>
    <name type="common">cabbage seed weevil</name>
    <dbReference type="NCBI Taxonomy" id="467358"/>
    <lineage>
        <taxon>Eukaryota</taxon>
        <taxon>Metazoa</taxon>
        <taxon>Ecdysozoa</taxon>
        <taxon>Arthropoda</taxon>
        <taxon>Hexapoda</taxon>
        <taxon>Insecta</taxon>
        <taxon>Pterygota</taxon>
        <taxon>Neoptera</taxon>
        <taxon>Endopterygota</taxon>
        <taxon>Coleoptera</taxon>
        <taxon>Polyphaga</taxon>
        <taxon>Cucujiformia</taxon>
        <taxon>Curculionidae</taxon>
        <taxon>Ceutorhynchinae</taxon>
        <taxon>Ceutorhynchus</taxon>
    </lineage>
</organism>
<feature type="repeat" description="WD" evidence="6">
    <location>
        <begin position="1124"/>
        <end position="1165"/>
    </location>
</feature>